<organism evidence="2 3">
    <name type="scientific">Couchioplanes caeruleus</name>
    <dbReference type="NCBI Taxonomy" id="56438"/>
    <lineage>
        <taxon>Bacteria</taxon>
        <taxon>Bacillati</taxon>
        <taxon>Actinomycetota</taxon>
        <taxon>Actinomycetes</taxon>
        <taxon>Micromonosporales</taxon>
        <taxon>Micromonosporaceae</taxon>
        <taxon>Couchioplanes</taxon>
    </lineage>
</organism>
<evidence type="ECO:0000313" key="2">
    <source>
        <dbReference type="EMBL" id="ROP29349.1"/>
    </source>
</evidence>
<dbReference type="GO" id="GO:0016747">
    <property type="term" value="F:acyltransferase activity, transferring groups other than amino-acyl groups"/>
    <property type="evidence" value="ECO:0007669"/>
    <property type="project" value="InterPro"/>
</dbReference>
<accession>A0A3N1GGF5</accession>
<dbReference type="Pfam" id="PF00583">
    <property type="entry name" value="Acetyltransf_1"/>
    <property type="match status" value="1"/>
</dbReference>
<dbReference type="InterPro" id="IPR052829">
    <property type="entry name" value="N-acetyltransferase_domain"/>
</dbReference>
<feature type="domain" description="N-acetyltransferase" evidence="1">
    <location>
        <begin position="4"/>
        <end position="156"/>
    </location>
</feature>
<evidence type="ECO:0000259" key="1">
    <source>
        <dbReference type="PROSITE" id="PS51186"/>
    </source>
</evidence>
<dbReference type="PANTHER" id="PTHR43259">
    <property type="entry name" value="SPT10P"/>
    <property type="match status" value="1"/>
</dbReference>
<dbReference type="Proteomes" id="UP000271683">
    <property type="component" value="Unassembled WGS sequence"/>
</dbReference>
<gene>
    <name evidence="2" type="ORF">EDD30_2140</name>
</gene>
<keyword evidence="2" id="KW-0808">Transferase</keyword>
<dbReference type="EMBL" id="RJKL01000001">
    <property type="protein sequence ID" value="ROP29349.1"/>
    <property type="molecule type" value="Genomic_DNA"/>
</dbReference>
<dbReference type="PANTHER" id="PTHR43259:SF1">
    <property type="entry name" value="N-ACETYLTRANSFERASE DOMAIN-CONTAINING PROTEIN"/>
    <property type="match status" value="1"/>
</dbReference>
<evidence type="ECO:0000313" key="3">
    <source>
        <dbReference type="Proteomes" id="UP000271683"/>
    </source>
</evidence>
<comment type="caution">
    <text evidence="2">The sequence shown here is derived from an EMBL/GenBank/DDBJ whole genome shotgun (WGS) entry which is preliminary data.</text>
</comment>
<dbReference type="Gene3D" id="3.40.630.30">
    <property type="match status" value="1"/>
</dbReference>
<dbReference type="InterPro" id="IPR000182">
    <property type="entry name" value="GNAT_dom"/>
</dbReference>
<dbReference type="SUPFAM" id="SSF55729">
    <property type="entry name" value="Acyl-CoA N-acyltransferases (Nat)"/>
    <property type="match status" value="1"/>
</dbReference>
<protein>
    <submittedName>
        <fullName evidence="2">Acetyltransferase (GNAT) family protein</fullName>
    </submittedName>
</protein>
<proteinExistence type="predicted"/>
<dbReference type="AlphaFoldDB" id="A0A3N1GGF5"/>
<dbReference type="PROSITE" id="PS51186">
    <property type="entry name" value="GNAT"/>
    <property type="match status" value="1"/>
</dbReference>
<name>A0A3N1GGF5_9ACTN</name>
<sequence length="156" mass="17668">MERLRLEPMTEERYLAYRQGAELDYAKNIADSGALPLIEAQQKATEDFQRLLPDGLHTAGHHLWTAYDGAEEVGMAWLHVEEKSDGRHAFGYDFAVREQLRRKGYGRAIMQAAEQACRELGIVSVGLSVFGFNAGARSLYEQMGFEVTSIQMRKRL</sequence>
<reference evidence="2 3" key="1">
    <citation type="submission" date="2018-11" db="EMBL/GenBank/DDBJ databases">
        <title>Sequencing the genomes of 1000 actinobacteria strains.</title>
        <authorList>
            <person name="Klenk H.-P."/>
        </authorList>
    </citation>
    <scope>NUCLEOTIDE SEQUENCE [LARGE SCALE GENOMIC DNA]</scope>
    <source>
        <strain evidence="2 3">DSM 43634</strain>
    </source>
</reference>
<dbReference type="InterPro" id="IPR016181">
    <property type="entry name" value="Acyl_CoA_acyltransferase"/>
</dbReference>
<dbReference type="CDD" id="cd04301">
    <property type="entry name" value="NAT_SF"/>
    <property type="match status" value="1"/>
</dbReference>